<gene>
    <name evidence="4" type="ORF">D9M09_26480</name>
</gene>
<name>A0A3G2EFB6_9BURK</name>
<dbReference type="SMART" id="SM00749">
    <property type="entry name" value="BON"/>
    <property type="match status" value="2"/>
</dbReference>
<feature type="domain" description="BON" evidence="3">
    <location>
        <begin position="57"/>
        <end position="126"/>
    </location>
</feature>
<protein>
    <submittedName>
        <fullName evidence="4">BON domain-containing protein</fullName>
    </submittedName>
</protein>
<dbReference type="Pfam" id="PF04972">
    <property type="entry name" value="BON"/>
    <property type="match status" value="2"/>
</dbReference>
<organism evidence="4 5">
    <name type="scientific">Janthinobacterium agaricidamnosum</name>
    <dbReference type="NCBI Taxonomy" id="55508"/>
    <lineage>
        <taxon>Bacteria</taxon>
        <taxon>Pseudomonadati</taxon>
        <taxon>Pseudomonadota</taxon>
        <taxon>Betaproteobacteria</taxon>
        <taxon>Burkholderiales</taxon>
        <taxon>Oxalobacteraceae</taxon>
        <taxon>Janthinobacterium</taxon>
    </lineage>
</organism>
<dbReference type="AlphaFoldDB" id="A0A3G2EFB6"/>
<proteinExistence type="predicted"/>
<reference evidence="4 5" key="1">
    <citation type="submission" date="2018-10" db="EMBL/GenBank/DDBJ databases">
        <title>Effects of UV and annual dynamics of microbial communities in freshwater RAS systems.</title>
        <authorList>
            <person name="Bekkelund A.K."/>
            <person name="Hansen B.R."/>
            <person name="Stokken H."/>
            <person name="Eriksen B.F."/>
            <person name="Kashulin N.A."/>
        </authorList>
    </citation>
    <scope>NUCLEOTIDE SEQUENCE [LARGE SCALE GENOMIC DNA]</scope>
    <source>
        <strain evidence="4 5">BHSEK</strain>
    </source>
</reference>
<evidence type="ECO:0000256" key="1">
    <source>
        <dbReference type="ARBA" id="ARBA00022729"/>
    </source>
</evidence>
<dbReference type="EMBL" id="CP033019">
    <property type="protein sequence ID" value="AYM78931.1"/>
    <property type="molecule type" value="Genomic_DNA"/>
</dbReference>
<evidence type="ECO:0000256" key="2">
    <source>
        <dbReference type="SAM" id="MobiDB-lite"/>
    </source>
</evidence>
<keyword evidence="5" id="KW-1185">Reference proteome</keyword>
<sequence>MTKFGTGPGWKRVQRPLATALLCGAMLTSLTGCIELMVGGAVMGGVAAADRRTLGAQTEDKSIAVKGEARIPSIVGDAGHVNVTSFNRRVLLTGEVRDEAMKNAVEREVRNIEGVESVANELIIAGPASYTSRSNDALITTKVKASLVDMKTISAASFKVVTENGTVFLMGRVTQREGTVAADVARGVGGVQKVVKLFDYISEAELKQLQPDPPQQRTTSTVSDTVQQ</sequence>
<feature type="compositionally biased region" description="Polar residues" evidence="2">
    <location>
        <begin position="215"/>
        <end position="228"/>
    </location>
</feature>
<feature type="region of interest" description="Disordered" evidence="2">
    <location>
        <begin position="209"/>
        <end position="228"/>
    </location>
</feature>
<evidence type="ECO:0000313" key="4">
    <source>
        <dbReference type="EMBL" id="AYM78931.1"/>
    </source>
</evidence>
<evidence type="ECO:0000313" key="5">
    <source>
        <dbReference type="Proteomes" id="UP000279594"/>
    </source>
</evidence>
<evidence type="ECO:0000259" key="3">
    <source>
        <dbReference type="PROSITE" id="PS50914"/>
    </source>
</evidence>
<feature type="domain" description="BON" evidence="3">
    <location>
        <begin position="135"/>
        <end position="205"/>
    </location>
</feature>
<dbReference type="PANTHER" id="PTHR34606:SF4">
    <property type="entry name" value="OUTER MEMBRANE LIPOPROTEIN DOLP"/>
    <property type="match status" value="1"/>
</dbReference>
<dbReference type="RefSeq" id="WP_070223194.1">
    <property type="nucleotide sequence ID" value="NZ_CP033019.1"/>
</dbReference>
<dbReference type="Gene3D" id="3.30.1340.30">
    <property type="match status" value="1"/>
</dbReference>
<dbReference type="InterPro" id="IPR014004">
    <property type="entry name" value="Transpt-assoc_nodulatn_dom_bac"/>
</dbReference>
<dbReference type="PROSITE" id="PS51257">
    <property type="entry name" value="PROKAR_LIPOPROTEIN"/>
    <property type="match status" value="1"/>
</dbReference>
<dbReference type="InterPro" id="IPR007055">
    <property type="entry name" value="BON_dom"/>
</dbReference>
<accession>A0A3G2EFB6</accession>
<dbReference type="Proteomes" id="UP000279594">
    <property type="component" value="Chromosome"/>
</dbReference>
<dbReference type="PROSITE" id="PS50914">
    <property type="entry name" value="BON"/>
    <property type="match status" value="2"/>
</dbReference>
<dbReference type="InterPro" id="IPR051686">
    <property type="entry name" value="Lipoprotein_DolP"/>
</dbReference>
<dbReference type="PANTHER" id="PTHR34606">
    <property type="entry name" value="BON DOMAIN-CONTAINING PROTEIN"/>
    <property type="match status" value="1"/>
</dbReference>
<keyword evidence="1" id="KW-0732">Signal</keyword>